<keyword evidence="4" id="KW-0406">Ion transport</keyword>
<dbReference type="GO" id="GO:0016020">
    <property type="term" value="C:membrane"/>
    <property type="evidence" value="ECO:0007669"/>
    <property type="project" value="UniProtKB-SubCell"/>
</dbReference>
<keyword evidence="6" id="KW-1185">Reference proteome</keyword>
<keyword evidence="4" id="KW-0186">Copper</keyword>
<comment type="subcellular location">
    <subcellularLocation>
        <location evidence="4">Membrane</location>
        <topology evidence="4">Multi-pass membrane protein</topology>
    </subcellularLocation>
</comment>
<keyword evidence="2 4" id="KW-1133">Transmembrane helix</keyword>
<evidence type="ECO:0000256" key="3">
    <source>
        <dbReference type="ARBA" id="ARBA00023136"/>
    </source>
</evidence>
<evidence type="ECO:0000313" key="6">
    <source>
        <dbReference type="Proteomes" id="UP000788993"/>
    </source>
</evidence>
<accession>A0A9P8T7X2</accession>
<sequence>MNMDMDSSTSSHMDMSMTSATSSMAMATASPSSSMDMDMSMDMGMNYYLTTHYNHYPVIFHTLRASSGAGAFGIFCVLFFGAVFFRGLFFLSAYLEQRVFHNLTNAVLIQEIDNCACDPEEDKKPDSSGGTLRANSLGLGKIIRQTFCPGLGELKRDFIRLLIAFTATIFKPSTGLISVFIDSTADSVALTSSSSAFSSFLDSAGGISTDSSPRCTAFTSALTVSKLSLDVSTCFLSLAVFKKSPFSVLRILSLTSVITNLSCSSLSSPILVWNSLILSNALQRDDDSSSLVDKTSFALRQALANWCAKVFGV</sequence>
<reference evidence="5" key="2">
    <citation type="submission" date="2021-01" db="EMBL/GenBank/DDBJ databases">
        <authorList>
            <person name="Schikora-Tamarit M.A."/>
        </authorList>
    </citation>
    <scope>NUCLEOTIDE SEQUENCE</scope>
    <source>
        <strain evidence="5">NCAIM Y.01608</strain>
    </source>
</reference>
<name>A0A9P8T7X2_9ASCO</name>
<dbReference type="Proteomes" id="UP000788993">
    <property type="component" value="Unassembled WGS sequence"/>
</dbReference>
<comment type="similarity">
    <text evidence="4">Belongs to the copper transporter (Ctr) (TC 1.A.56) family. SLC31A subfamily.</text>
</comment>
<dbReference type="AlphaFoldDB" id="A0A9P8T7X2"/>
<dbReference type="GO" id="GO:0005375">
    <property type="term" value="F:copper ion transmembrane transporter activity"/>
    <property type="evidence" value="ECO:0007669"/>
    <property type="project" value="UniProtKB-UniRule"/>
</dbReference>
<comment type="caution">
    <text evidence="5">The sequence shown here is derived from an EMBL/GenBank/DDBJ whole genome shotgun (WGS) entry which is preliminary data.</text>
</comment>
<gene>
    <name evidence="5" type="ORF">OGATHE_002460</name>
</gene>
<protein>
    <recommendedName>
        <fullName evidence="4">Copper transport protein</fullName>
    </recommendedName>
</protein>
<evidence type="ECO:0000256" key="2">
    <source>
        <dbReference type="ARBA" id="ARBA00022989"/>
    </source>
</evidence>
<keyword evidence="4" id="KW-0187">Copper transport</keyword>
<evidence type="ECO:0000256" key="4">
    <source>
        <dbReference type="RuleBase" id="RU367022"/>
    </source>
</evidence>
<keyword evidence="1 4" id="KW-0812">Transmembrane</keyword>
<proteinExistence type="inferred from homology"/>
<evidence type="ECO:0000313" key="5">
    <source>
        <dbReference type="EMBL" id="KAH3669648.1"/>
    </source>
</evidence>
<dbReference type="Pfam" id="PF04145">
    <property type="entry name" value="Ctr"/>
    <property type="match status" value="1"/>
</dbReference>
<feature type="transmembrane region" description="Helical" evidence="4">
    <location>
        <begin position="71"/>
        <end position="95"/>
    </location>
</feature>
<evidence type="ECO:0000256" key="1">
    <source>
        <dbReference type="ARBA" id="ARBA00022692"/>
    </source>
</evidence>
<dbReference type="EMBL" id="JAEUBD010000983">
    <property type="protein sequence ID" value="KAH3669648.1"/>
    <property type="molecule type" value="Genomic_DNA"/>
</dbReference>
<organism evidence="5 6">
    <name type="scientific">Ogataea polymorpha</name>
    <dbReference type="NCBI Taxonomy" id="460523"/>
    <lineage>
        <taxon>Eukaryota</taxon>
        <taxon>Fungi</taxon>
        <taxon>Dikarya</taxon>
        <taxon>Ascomycota</taxon>
        <taxon>Saccharomycotina</taxon>
        <taxon>Pichiomycetes</taxon>
        <taxon>Pichiales</taxon>
        <taxon>Pichiaceae</taxon>
        <taxon>Ogataea</taxon>
    </lineage>
</organism>
<keyword evidence="3 4" id="KW-0472">Membrane</keyword>
<dbReference type="InterPro" id="IPR007274">
    <property type="entry name" value="Cop_transporter"/>
</dbReference>
<reference evidence="5" key="1">
    <citation type="journal article" date="2021" name="Open Biol.">
        <title>Shared evolutionary footprints suggest mitochondrial oxidative damage underlies multiple complex I losses in fungi.</title>
        <authorList>
            <person name="Schikora-Tamarit M.A."/>
            <person name="Marcet-Houben M."/>
            <person name="Nosek J."/>
            <person name="Gabaldon T."/>
        </authorList>
    </citation>
    <scope>NUCLEOTIDE SEQUENCE</scope>
    <source>
        <strain evidence="5">NCAIM Y.01608</strain>
    </source>
</reference>
<keyword evidence="4" id="KW-0813">Transport</keyword>